<keyword evidence="3" id="KW-1185">Reference proteome</keyword>
<reference evidence="2 3" key="1">
    <citation type="submission" date="2019-01" db="EMBL/GenBank/DDBJ databases">
        <title>Draft genome sequences of three monokaryotic isolates of the white-rot basidiomycete fungus Dichomitus squalens.</title>
        <authorList>
            <consortium name="DOE Joint Genome Institute"/>
            <person name="Lopez S.C."/>
            <person name="Andreopoulos B."/>
            <person name="Pangilinan J."/>
            <person name="Lipzen A."/>
            <person name="Riley R."/>
            <person name="Ahrendt S."/>
            <person name="Ng V."/>
            <person name="Barry K."/>
            <person name="Daum C."/>
            <person name="Grigoriev I.V."/>
            <person name="Hilden K.S."/>
            <person name="Makela M.R."/>
            <person name="de Vries R.P."/>
        </authorList>
    </citation>
    <scope>NUCLEOTIDE SEQUENCE [LARGE SCALE GENOMIC DNA]</scope>
    <source>
        <strain evidence="2 3">CBS 464.89</strain>
    </source>
</reference>
<dbReference type="EMBL" id="ML145089">
    <property type="protein sequence ID" value="TBU63439.1"/>
    <property type="molecule type" value="Genomic_DNA"/>
</dbReference>
<evidence type="ECO:0000313" key="3">
    <source>
        <dbReference type="Proteomes" id="UP000292082"/>
    </source>
</evidence>
<organism evidence="2 3">
    <name type="scientific">Dichomitus squalens</name>
    <dbReference type="NCBI Taxonomy" id="114155"/>
    <lineage>
        <taxon>Eukaryota</taxon>
        <taxon>Fungi</taxon>
        <taxon>Dikarya</taxon>
        <taxon>Basidiomycota</taxon>
        <taxon>Agaricomycotina</taxon>
        <taxon>Agaricomycetes</taxon>
        <taxon>Polyporales</taxon>
        <taxon>Polyporaceae</taxon>
        <taxon>Dichomitus</taxon>
    </lineage>
</organism>
<dbReference type="Proteomes" id="UP000292082">
    <property type="component" value="Unassembled WGS sequence"/>
</dbReference>
<evidence type="ECO:0000313" key="2">
    <source>
        <dbReference type="EMBL" id="TBU63439.1"/>
    </source>
</evidence>
<sequence>MGDKLADMSSAEPSFAHPPTRTIEPRVKRKKCILLIATLLLRCLSCLEPFMTRSLAAWSDGGARGARGRKSR</sequence>
<name>A0A4Q9Q7N1_9APHY</name>
<feature type="region of interest" description="Disordered" evidence="1">
    <location>
        <begin position="1"/>
        <end position="22"/>
    </location>
</feature>
<gene>
    <name evidence="2" type="ORF">BD310DRAFT_579290</name>
</gene>
<proteinExistence type="predicted"/>
<accession>A0A4Q9Q7N1</accession>
<dbReference type="AlphaFoldDB" id="A0A4Q9Q7N1"/>
<protein>
    <submittedName>
        <fullName evidence="2">Uncharacterized protein</fullName>
    </submittedName>
</protein>
<evidence type="ECO:0000256" key="1">
    <source>
        <dbReference type="SAM" id="MobiDB-lite"/>
    </source>
</evidence>